<dbReference type="NCBIfam" id="TIGR01188">
    <property type="entry name" value="drrA"/>
    <property type="match status" value="1"/>
</dbReference>
<dbReference type="PANTHER" id="PTHR42711">
    <property type="entry name" value="ABC TRANSPORTER ATP-BINDING PROTEIN"/>
    <property type="match status" value="1"/>
</dbReference>
<reference evidence="11 12" key="1">
    <citation type="submission" date="2019-02" db="EMBL/GenBank/DDBJ databases">
        <authorList>
            <consortium name="Pathogen Informatics"/>
        </authorList>
    </citation>
    <scope>NUCLEOTIDE SEQUENCE [LARGE SCALE GENOMIC DNA]</scope>
    <source>
        <strain evidence="11 12">3012STDY6756504</strain>
    </source>
</reference>
<comment type="subcellular location">
    <subcellularLocation>
        <location evidence="1">Cell membrane</location>
        <topology evidence="1">Peripheral membrane protein</topology>
        <orientation evidence="1">Cytoplasmic side</orientation>
    </subcellularLocation>
</comment>
<dbReference type="Gene3D" id="3.40.50.300">
    <property type="entry name" value="P-loop containing nucleotide triphosphate hydrolases"/>
    <property type="match status" value="1"/>
</dbReference>
<dbReference type="InterPro" id="IPR003439">
    <property type="entry name" value="ABC_transporter-like_ATP-bd"/>
</dbReference>
<dbReference type="GO" id="GO:0016887">
    <property type="term" value="F:ATP hydrolysis activity"/>
    <property type="evidence" value="ECO:0007669"/>
    <property type="project" value="InterPro"/>
</dbReference>
<keyword evidence="3" id="KW-1003">Cell membrane</keyword>
<accession>A0A4U8WGM9</accession>
<evidence type="ECO:0000256" key="5">
    <source>
        <dbReference type="ARBA" id="ARBA00022840"/>
    </source>
</evidence>
<dbReference type="AlphaFoldDB" id="A0A4U8WGM9"/>
<evidence type="ECO:0000256" key="8">
    <source>
        <dbReference type="ARBA" id="ARBA00023251"/>
    </source>
</evidence>
<evidence type="ECO:0000313" key="12">
    <source>
        <dbReference type="Proteomes" id="UP000290439"/>
    </source>
</evidence>
<evidence type="ECO:0000313" key="11">
    <source>
        <dbReference type="EMBL" id="VFB01748.1"/>
    </source>
</evidence>
<dbReference type="GO" id="GO:0046677">
    <property type="term" value="P:response to antibiotic"/>
    <property type="evidence" value="ECO:0007669"/>
    <property type="project" value="UniProtKB-KW"/>
</dbReference>
<dbReference type="Proteomes" id="UP000290439">
    <property type="component" value="Chromosome"/>
</dbReference>
<dbReference type="GO" id="GO:0043215">
    <property type="term" value="P:daunorubicin transport"/>
    <property type="evidence" value="ECO:0007669"/>
    <property type="project" value="InterPro"/>
</dbReference>
<dbReference type="InterPro" id="IPR017871">
    <property type="entry name" value="ABC_transporter-like_CS"/>
</dbReference>
<dbReference type="InterPro" id="IPR050763">
    <property type="entry name" value="ABC_transporter_ATP-binding"/>
</dbReference>
<evidence type="ECO:0000256" key="6">
    <source>
        <dbReference type="ARBA" id="ARBA00022967"/>
    </source>
</evidence>
<dbReference type="GO" id="GO:0005524">
    <property type="term" value="F:ATP binding"/>
    <property type="evidence" value="ECO:0007669"/>
    <property type="project" value="UniProtKB-KW"/>
</dbReference>
<dbReference type="InterPro" id="IPR005894">
    <property type="entry name" value="DrrA"/>
</dbReference>
<protein>
    <submittedName>
        <fullName evidence="11">Daunorubicin/doxorubicin resistance ATP-binding protein DrrA</fullName>
        <ecNumber evidence="11">3.6.3.-</ecNumber>
    </submittedName>
</protein>
<keyword evidence="11" id="KW-0378">Hydrolase</keyword>
<feature type="domain" description="ABC transporter" evidence="10">
    <location>
        <begin position="9"/>
        <end position="239"/>
    </location>
</feature>
<comment type="similarity">
    <text evidence="9">Belongs to the ABC transporter superfamily. Drug exporter-1 (DrugE1) (TC 3.A.1.105) family.</text>
</comment>
<dbReference type="FunFam" id="3.40.50.300:FF:000589">
    <property type="entry name" value="ABC transporter, ATP-binding subunit"/>
    <property type="match status" value="1"/>
</dbReference>
<keyword evidence="2" id="KW-0813">Transport</keyword>
<keyword evidence="4" id="KW-0547">Nucleotide-binding</keyword>
<dbReference type="EMBL" id="LR215973">
    <property type="protein sequence ID" value="VFB01748.1"/>
    <property type="molecule type" value="Genomic_DNA"/>
</dbReference>
<dbReference type="RefSeq" id="WP_130919130.1">
    <property type="nucleotide sequence ID" value="NZ_JADLPI010000005.1"/>
</dbReference>
<keyword evidence="6" id="KW-1278">Translocase</keyword>
<dbReference type="SMART" id="SM00382">
    <property type="entry name" value="AAA"/>
    <property type="match status" value="1"/>
</dbReference>
<gene>
    <name evidence="11" type="primary">drrA_16</name>
    <name evidence="11" type="ORF">NCTC10797_05573</name>
</gene>
<dbReference type="PROSITE" id="PS50893">
    <property type="entry name" value="ABC_TRANSPORTER_2"/>
    <property type="match status" value="1"/>
</dbReference>
<evidence type="ECO:0000256" key="2">
    <source>
        <dbReference type="ARBA" id="ARBA00022448"/>
    </source>
</evidence>
<dbReference type="Pfam" id="PF00005">
    <property type="entry name" value="ABC_tran"/>
    <property type="match status" value="1"/>
</dbReference>
<keyword evidence="7" id="KW-0472">Membrane</keyword>
<evidence type="ECO:0000256" key="3">
    <source>
        <dbReference type="ARBA" id="ARBA00022475"/>
    </source>
</evidence>
<dbReference type="InterPro" id="IPR027417">
    <property type="entry name" value="P-loop_NTPase"/>
</dbReference>
<dbReference type="EC" id="3.6.3.-" evidence="11"/>
<name>A0A4U8WGM9_9NOCA</name>
<keyword evidence="8" id="KW-0046">Antibiotic resistance</keyword>
<dbReference type="GO" id="GO:1900753">
    <property type="term" value="P:doxorubicin transport"/>
    <property type="evidence" value="ECO:0007669"/>
    <property type="project" value="InterPro"/>
</dbReference>
<dbReference type="GO" id="GO:0005886">
    <property type="term" value="C:plasma membrane"/>
    <property type="evidence" value="ECO:0007669"/>
    <property type="project" value="UniProtKB-SubCell"/>
</dbReference>
<dbReference type="InterPro" id="IPR003593">
    <property type="entry name" value="AAA+_ATPase"/>
</dbReference>
<organism evidence="11 12">
    <name type="scientific">Nocardia cyriacigeorgica</name>
    <dbReference type="NCBI Taxonomy" id="135487"/>
    <lineage>
        <taxon>Bacteria</taxon>
        <taxon>Bacillati</taxon>
        <taxon>Actinomycetota</taxon>
        <taxon>Actinomycetes</taxon>
        <taxon>Mycobacteriales</taxon>
        <taxon>Nocardiaceae</taxon>
        <taxon>Nocardia</taxon>
    </lineage>
</organism>
<dbReference type="GO" id="GO:0055085">
    <property type="term" value="P:transmembrane transport"/>
    <property type="evidence" value="ECO:0007669"/>
    <property type="project" value="UniProtKB-ARBA"/>
</dbReference>
<keyword evidence="5 11" id="KW-0067">ATP-binding</keyword>
<proteinExistence type="inferred from homology"/>
<evidence type="ECO:0000256" key="7">
    <source>
        <dbReference type="ARBA" id="ARBA00023136"/>
    </source>
</evidence>
<evidence type="ECO:0000256" key="4">
    <source>
        <dbReference type="ARBA" id="ARBA00022741"/>
    </source>
</evidence>
<evidence type="ECO:0000259" key="10">
    <source>
        <dbReference type="PROSITE" id="PS50893"/>
    </source>
</evidence>
<evidence type="ECO:0000256" key="1">
    <source>
        <dbReference type="ARBA" id="ARBA00004413"/>
    </source>
</evidence>
<sequence>MSSSRPPALTLAHLGKSFGERVVLDGIDLNIAAGTVFSLLGPNGAGKTTMVRILATLSTPDQGRALVFGHDVVDEPAIVRRLIGVTGQYSAVDEVLTGVENLHLTGKLLHLGRAETRRRTAELLERFDLTEAASRRAGTYSGGMRRRLDLAMSLMSRPRILFLDEPTTGLDPRSRRDLWQVIQELAADGTTVFLTTQYLEEANQLADRVAVLDGGKLVADGTPEELKQLAPGGHIRLRFADSAVLSAAARAIDARVVPAGDRALADTEQLTLQVPSDGNAGDVKRLLNRFDELDIAVDQLTVHLPDLDDVFFALTGHPTSADTAA</sequence>
<dbReference type="PROSITE" id="PS00211">
    <property type="entry name" value="ABC_TRANSPORTER_1"/>
    <property type="match status" value="1"/>
</dbReference>
<evidence type="ECO:0000256" key="9">
    <source>
        <dbReference type="ARBA" id="ARBA00049985"/>
    </source>
</evidence>
<dbReference type="PANTHER" id="PTHR42711:SF19">
    <property type="entry name" value="DOXORUBICIN RESISTANCE ATP-BINDING PROTEIN DRRA"/>
    <property type="match status" value="1"/>
</dbReference>
<dbReference type="SUPFAM" id="SSF52540">
    <property type="entry name" value="P-loop containing nucleoside triphosphate hydrolases"/>
    <property type="match status" value="1"/>
</dbReference>